<dbReference type="InterPro" id="IPR020811">
    <property type="entry name" value="Enolase_N"/>
</dbReference>
<evidence type="ECO:0000259" key="9">
    <source>
        <dbReference type="SMART" id="SM01193"/>
    </source>
</evidence>
<evidence type="ECO:0000259" key="8">
    <source>
        <dbReference type="SMART" id="SM01192"/>
    </source>
</evidence>
<dbReference type="InterPro" id="IPR036849">
    <property type="entry name" value="Enolase-like_C_sf"/>
</dbReference>
<accession>A0AAX6DTY4</accession>
<dbReference type="GO" id="GO:0006096">
    <property type="term" value="P:glycolytic process"/>
    <property type="evidence" value="ECO:0007669"/>
    <property type="project" value="UniProtKB-KW"/>
</dbReference>
<evidence type="ECO:0000256" key="7">
    <source>
        <dbReference type="ARBA" id="ARBA00023239"/>
    </source>
</evidence>
<evidence type="ECO:0000313" key="10">
    <source>
        <dbReference type="EMBL" id="KAJ6795208.1"/>
    </source>
</evidence>
<evidence type="ECO:0000256" key="1">
    <source>
        <dbReference type="ARBA" id="ARBA00001946"/>
    </source>
</evidence>
<dbReference type="CDD" id="cd22962">
    <property type="entry name" value="DD_AtENO3-like"/>
    <property type="match status" value="1"/>
</dbReference>
<evidence type="ECO:0000256" key="6">
    <source>
        <dbReference type="ARBA" id="ARBA00023152"/>
    </source>
</evidence>
<evidence type="ECO:0000256" key="2">
    <source>
        <dbReference type="ARBA" id="ARBA00005031"/>
    </source>
</evidence>
<dbReference type="EMBL" id="JANAVB010042014">
    <property type="protein sequence ID" value="KAJ6795208.1"/>
    <property type="molecule type" value="Genomic_DNA"/>
</dbReference>
<dbReference type="HAMAP" id="MF_00318">
    <property type="entry name" value="Enolase"/>
    <property type="match status" value="1"/>
</dbReference>
<dbReference type="PRINTS" id="PR00148">
    <property type="entry name" value="ENOLASE"/>
</dbReference>
<feature type="domain" description="Enolase C-terminal TIM barrel" evidence="8">
    <location>
        <begin position="195"/>
        <end position="483"/>
    </location>
</feature>
<dbReference type="InterPro" id="IPR000941">
    <property type="entry name" value="Enolase"/>
</dbReference>
<dbReference type="NCBIfam" id="TIGR01060">
    <property type="entry name" value="eno"/>
    <property type="match status" value="1"/>
</dbReference>
<reference evidence="10" key="1">
    <citation type="journal article" date="2023" name="GigaByte">
        <title>Genome assembly of the bearded iris, Iris pallida Lam.</title>
        <authorList>
            <person name="Bruccoleri R.E."/>
            <person name="Oakeley E.J."/>
            <person name="Faust A.M.E."/>
            <person name="Altorfer M."/>
            <person name="Dessus-Babus S."/>
            <person name="Burckhardt D."/>
            <person name="Oertli M."/>
            <person name="Naumann U."/>
            <person name="Petersen F."/>
            <person name="Wong J."/>
        </authorList>
    </citation>
    <scope>NUCLEOTIDE SEQUENCE</scope>
    <source>
        <strain evidence="10">GSM-AAB239-AS_SAM_17_03QT</strain>
    </source>
</reference>
<keyword evidence="7" id="KW-0456">Lyase</keyword>
<dbReference type="Gene3D" id="3.30.390.10">
    <property type="entry name" value="Enolase-like, N-terminal domain"/>
    <property type="match status" value="1"/>
</dbReference>
<dbReference type="GO" id="GO:0000015">
    <property type="term" value="C:phosphopyruvate hydratase complex"/>
    <property type="evidence" value="ECO:0007669"/>
    <property type="project" value="InterPro"/>
</dbReference>
<evidence type="ECO:0000256" key="3">
    <source>
        <dbReference type="ARBA" id="ARBA00009604"/>
    </source>
</evidence>
<dbReference type="PANTHER" id="PTHR11902:SF56">
    <property type="entry name" value="CYTOSOLIC ENOLASE 3"/>
    <property type="match status" value="1"/>
</dbReference>
<gene>
    <name evidence="10" type="ORF">M6B38_227515</name>
</gene>
<evidence type="ECO:0000256" key="5">
    <source>
        <dbReference type="ARBA" id="ARBA00022842"/>
    </source>
</evidence>
<name>A0AAX6DTY4_IRIPA</name>
<keyword evidence="6" id="KW-0324">Glycolysis</keyword>
<reference evidence="10" key="2">
    <citation type="submission" date="2023-04" db="EMBL/GenBank/DDBJ databases">
        <authorList>
            <person name="Bruccoleri R.E."/>
            <person name="Oakeley E.J."/>
            <person name="Faust A.-M."/>
            <person name="Dessus-Babus S."/>
            <person name="Altorfer M."/>
            <person name="Burckhardt D."/>
            <person name="Oertli M."/>
            <person name="Naumann U."/>
            <person name="Petersen F."/>
            <person name="Wong J."/>
        </authorList>
    </citation>
    <scope>NUCLEOTIDE SEQUENCE</scope>
    <source>
        <strain evidence="10">GSM-AAB239-AS_SAM_17_03QT</strain>
        <tissue evidence="10">Leaf</tissue>
    </source>
</reference>
<comment type="cofactor">
    <cofactor evidence="1">
        <name>Mg(2+)</name>
        <dbReference type="ChEBI" id="CHEBI:18420"/>
    </cofactor>
</comment>
<dbReference type="FunFam" id="3.20.20.120:FF:000002">
    <property type="entry name" value="Enolase 1"/>
    <property type="match status" value="1"/>
</dbReference>
<dbReference type="GO" id="GO:0004634">
    <property type="term" value="F:phosphopyruvate hydratase activity"/>
    <property type="evidence" value="ECO:0007669"/>
    <property type="project" value="UniProtKB-EC"/>
</dbReference>
<dbReference type="EC" id="4.2.1.11" evidence="4"/>
<dbReference type="Gene3D" id="3.20.20.120">
    <property type="entry name" value="Enolase-like C-terminal domain"/>
    <property type="match status" value="1"/>
</dbReference>
<keyword evidence="5" id="KW-0460">Magnesium</keyword>
<dbReference type="AlphaFoldDB" id="A0AAX6DTY4"/>
<dbReference type="Pfam" id="PF03952">
    <property type="entry name" value="Enolase_N"/>
    <property type="match status" value="1"/>
</dbReference>
<dbReference type="SUPFAM" id="SSF54826">
    <property type="entry name" value="Enolase N-terminal domain-like"/>
    <property type="match status" value="1"/>
</dbReference>
<dbReference type="SFLD" id="SFLDS00001">
    <property type="entry name" value="Enolase"/>
    <property type="match status" value="1"/>
</dbReference>
<comment type="pathway">
    <text evidence="2">Carbohydrate degradation; glycolysis; pyruvate from D-glyceraldehyde 3-phosphate: step 4/5.</text>
</comment>
<dbReference type="Proteomes" id="UP001140949">
    <property type="component" value="Unassembled WGS sequence"/>
</dbReference>
<keyword evidence="11" id="KW-1185">Reference proteome</keyword>
<dbReference type="SMART" id="SM01192">
    <property type="entry name" value="Enolase_C"/>
    <property type="match status" value="1"/>
</dbReference>
<dbReference type="InterPro" id="IPR029017">
    <property type="entry name" value="Enolase-like_N"/>
</dbReference>
<protein>
    <recommendedName>
        <fullName evidence="4">phosphopyruvate hydratase</fullName>
        <ecNumber evidence="4">4.2.1.11</ecNumber>
    </recommendedName>
</protein>
<evidence type="ECO:0000313" key="11">
    <source>
        <dbReference type="Proteomes" id="UP001140949"/>
    </source>
</evidence>
<dbReference type="SMART" id="SM01193">
    <property type="entry name" value="Enolase_N"/>
    <property type="match status" value="1"/>
</dbReference>
<dbReference type="GO" id="GO:0000287">
    <property type="term" value="F:magnesium ion binding"/>
    <property type="evidence" value="ECO:0007669"/>
    <property type="project" value="InterPro"/>
</dbReference>
<dbReference type="CDD" id="cd03313">
    <property type="entry name" value="enolase"/>
    <property type="match status" value="1"/>
</dbReference>
<proteinExistence type="inferred from homology"/>
<organism evidence="10 11">
    <name type="scientific">Iris pallida</name>
    <name type="common">Sweet iris</name>
    <dbReference type="NCBI Taxonomy" id="29817"/>
    <lineage>
        <taxon>Eukaryota</taxon>
        <taxon>Viridiplantae</taxon>
        <taxon>Streptophyta</taxon>
        <taxon>Embryophyta</taxon>
        <taxon>Tracheophyta</taxon>
        <taxon>Spermatophyta</taxon>
        <taxon>Magnoliopsida</taxon>
        <taxon>Liliopsida</taxon>
        <taxon>Asparagales</taxon>
        <taxon>Iridaceae</taxon>
        <taxon>Iridoideae</taxon>
        <taxon>Irideae</taxon>
        <taxon>Iris</taxon>
    </lineage>
</organism>
<evidence type="ECO:0000256" key="4">
    <source>
        <dbReference type="ARBA" id="ARBA00012058"/>
    </source>
</evidence>
<dbReference type="SUPFAM" id="SSF51604">
    <property type="entry name" value="Enolase C-terminal domain-like"/>
    <property type="match status" value="1"/>
</dbReference>
<sequence length="483" mass="52766">MSVQEYLDKHMLSRKIEDAVNAAVRTKTPDPVLFISNHMKKAVPSAITRIKARQVLDSRGIPTVEVDLHTNKGGMYRASAPSGASTGMYEAAELRDGDKGKYLGKGVSKAVKNINEKISEALIGMDPALQNQIDQAMMDLDKTENKARINFYIEKTAELGANAMLAVSMAACKAVVAEKQVPLYKHIADLSGKSDPVLPVPAITVISGGNHAGNNLAIQEIMILPVGACSFEEAMQIGAETYHHLKCIIAEKYGSSGCNVGEDGGFAPNVSSFTKGLDLVKEAIDRAGYNGRIKLALDIAATQFCIGKKYDLDFKAPNKSGQNFKTGEEMIEMYTQLCADYPIVSIEQPFDKDDWEHTKLFSDLRLCQVVGDDLLMSNPKRIERAIHESTCNALLLKINQIGTVTEAIEVVKQANEAHWGVIVSHRSGETEDSFIADLAVGLATRQFKAGAPCRGERLAKYNQLLRIEEELGNQATYAGENWR</sequence>
<feature type="domain" description="Enolase N-terminal" evidence="9">
    <location>
        <begin position="47"/>
        <end position="187"/>
    </location>
</feature>
<comment type="similarity">
    <text evidence="3">Belongs to the enolase family.</text>
</comment>
<comment type="caution">
    <text evidence="10">The sequence shown here is derived from an EMBL/GenBank/DDBJ whole genome shotgun (WGS) entry which is preliminary data.</text>
</comment>
<dbReference type="InterPro" id="IPR020809">
    <property type="entry name" value="Enolase_CS"/>
</dbReference>
<dbReference type="Pfam" id="PF00113">
    <property type="entry name" value="Enolase_C"/>
    <property type="match status" value="1"/>
</dbReference>
<dbReference type="PANTHER" id="PTHR11902">
    <property type="entry name" value="ENOLASE"/>
    <property type="match status" value="1"/>
</dbReference>
<dbReference type="InterPro" id="IPR020810">
    <property type="entry name" value="Enolase_C"/>
</dbReference>
<dbReference type="PROSITE" id="PS00164">
    <property type="entry name" value="ENOLASE"/>
    <property type="match status" value="1"/>
</dbReference>